<keyword evidence="12" id="KW-0966">Cell projection</keyword>
<reference evidence="12" key="1">
    <citation type="journal article" date="2021" name="PeerJ">
        <title>Extensive microbial diversity within the chicken gut microbiome revealed by metagenomics and culture.</title>
        <authorList>
            <person name="Gilroy R."/>
            <person name="Ravi A."/>
            <person name="Getino M."/>
            <person name="Pursley I."/>
            <person name="Horton D.L."/>
            <person name="Alikhan N.F."/>
            <person name="Baker D."/>
            <person name="Gharbi K."/>
            <person name="Hall N."/>
            <person name="Watson M."/>
            <person name="Adriaenssens E.M."/>
            <person name="Foster-Nyarko E."/>
            <person name="Jarju S."/>
            <person name="Secka A."/>
            <person name="Antonio M."/>
            <person name="Oren A."/>
            <person name="Chaudhuri R.R."/>
            <person name="La Ragione R."/>
            <person name="Hildebrand F."/>
            <person name="Pallen M.J."/>
        </authorList>
    </citation>
    <scope>NUCLEOTIDE SEQUENCE</scope>
    <source>
        <strain evidence="12">CHK195-6426</strain>
    </source>
</reference>
<evidence type="ECO:0000256" key="1">
    <source>
        <dbReference type="ARBA" id="ARBA00004413"/>
    </source>
</evidence>
<evidence type="ECO:0000256" key="11">
    <source>
        <dbReference type="SAM" id="Coils"/>
    </source>
</evidence>
<dbReference type="GO" id="GO:0006935">
    <property type="term" value="P:chemotaxis"/>
    <property type="evidence" value="ECO:0007669"/>
    <property type="project" value="UniProtKB-KW"/>
</dbReference>
<dbReference type="Pfam" id="PF02050">
    <property type="entry name" value="FliJ"/>
    <property type="match status" value="1"/>
</dbReference>
<evidence type="ECO:0000256" key="6">
    <source>
        <dbReference type="ARBA" id="ARBA00022500"/>
    </source>
</evidence>
<keyword evidence="8" id="KW-0653">Protein transport</keyword>
<evidence type="ECO:0000256" key="3">
    <source>
        <dbReference type="ARBA" id="ARBA00020392"/>
    </source>
</evidence>
<comment type="subcellular location">
    <subcellularLocation>
        <location evidence="1">Cell membrane</location>
        <topology evidence="1">Peripheral membrane protein</topology>
        <orientation evidence="1">Cytoplasmic side</orientation>
    </subcellularLocation>
</comment>
<evidence type="ECO:0000256" key="9">
    <source>
        <dbReference type="ARBA" id="ARBA00023136"/>
    </source>
</evidence>
<evidence type="ECO:0000313" key="13">
    <source>
        <dbReference type="Proteomes" id="UP000824265"/>
    </source>
</evidence>
<dbReference type="InterPro" id="IPR012823">
    <property type="entry name" value="Flagell_FliJ"/>
</dbReference>
<keyword evidence="12" id="KW-0969">Cilium</keyword>
<evidence type="ECO:0000256" key="4">
    <source>
        <dbReference type="ARBA" id="ARBA00022448"/>
    </source>
</evidence>
<keyword evidence="10" id="KW-1006">Bacterial flagellum protein export</keyword>
<evidence type="ECO:0000256" key="8">
    <source>
        <dbReference type="ARBA" id="ARBA00022927"/>
    </source>
</evidence>
<keyword evidence="5" id="KW-1003">Cell membrane</keyword>
<gene>
    <name evidence="12" type="primary">fliJ</name>
    <name evidence="12" type="ORF">H9742_13725</name>
</gene>
<protein>
    <recommendedName>
        <fullName evidence="3">Flagellar FliJ protein</fullName>
    </recommendedName>
</protein>
<organism evidence="12 13">
    <name type="scientific">Candidatus Acetatifactor stercoripullorum</name>
    <dbReference type="NCBI Taxonomy" id="2838414"/>
    <lineage>
        <taxon>Bacteria</taxon>
        <taxon>Bacillati</taxon>
        <taxon>Bacillota</taxon>
        <taxon>Clostridia</taxon>
        <taxon>Lachnospirales</taxon>
        <taxon>Lachnospiraceae</taxon>
        <taxon>Acetatifactor</taxon>
    </lineage>
</organism>
<dbReference type="GO" id="GO:0009288">
    <property type="term" value="C:bacterial-type flagellum"/>
    <property type="evidence" value="ECO:0007669"/>
    <property type="project" value="InterPro"/>
</dbReference>
<keyword evidence="6" id="KW-0145">Chemotaxis</keyword>
<accession>A0A9D1R9P1</accession>
<dbReference type="Proteomes" id="UP000824265">
    <property type="component" value="Unassembled WGS sequence"/>
</dbReference>
<dbReference type="GO" id="GO:0015031">
    <property type="term" value="P:protein transport"/>
    <property type="evidence" value="ECO:0007669"/>
    <property type="project" value="UniProtKB-KW"/>
</dbReference>
<proteinExistence type="inferred from homology"/>
<evidence type="ECO:0000256" key="5">
    <source>
        <dbReference type="ARBA" id="ARBA00022475"/>
    </source>
</evidence>
<keyword evidence="7" id="KW-1005">Bacterial flagellum biogenesis</keyword>
<evidence type="ECO:0000256" key="7">
    <source>
        <dbReference type="ARBA" id="ARBA00022795"/>
    </source>
</evidence>
<dbReference type="AlphaFoldDB" id="A0A9D1R9P1"/>
<dbReference type="GO" id="GO:0071973">
    <property type="term" value="P:bacterial-type flagellum-dependent cell motility"/>
    <property type="evidence" value="ECO:0007669"/>
    <property type="project" value="InterPro"/>
</dbReference>
<sequence>MARFHYSLQSILSIKEKMETQAKQEFSSAKGALDREEEKLAELKERKRAYEKQAAELLSGKLDVREIEENQTAILRMDSFIAEQNVRVRRAKKALEEARERLTEVMKERKTHESLKEKAFESFLQEENRQESKEIDELTSYTYGQRQVSK</sequence>
<evidence type="ECO:0000256" key="10">
    <source>
        <dbReference type="ARBA" id="ARBA00023225"/>
    </source>
</evidence>
<dbReference type="InterPro" id="IPR053716">
    <property type="entry name" value="Flag_assembly_chemotaxis_eff"/>
</dbReference>
<comment type="similarity">
    <text evidence="2">Belongs to the FliJ family.</text>
</comment>
<dbReference type="GO" id="GO:0005886">
    <property type="term" value="C:plasma membrane"/>
    <property type="evidence" value="ECO:0007669"/>
    <property type="project" value="UniProtKB-SubCell"/>
</dbReference>
<comment type="caution">
    <text evidence="12">The sequence shown here is derived from an EMBL/GenBank/DDBJ whole genome shotgun (WGS) entry which is preliminary data.</text>
</comment>
<name>A0A9D1R9P1_9FIRM</name>
<reference evidence="12" key="2">
    <citation type="submission" date="2021-04" db="EMBL/GenBank/DDBJ databases">
        <authorList>
            <person name="Gilroy R."/>
        </authorList>
    </citation>
    <scope>NUCLEOTIDE SEQUENCE</scope>
    <source>
        <strain evidence="12">CHK195-6426</strain>
    </source>
</reference>
<dbReference type="GO" id="GO:0044781">
    <property type="term" value="P:bacterial-type flagellum organization"/>
    <property type="evidence" value="ECO:0007669"/>
    <property type="project" value="UniProtKB-KW"/>
</dbReference>
<keyword evidence="9" id="KW-0472">Membrane</keyword>
<keyword evidence="12" id="KW-0282">Flagellum</keyword>
<feature type="coiled-coil region" evidence="11">
    <location>
        <begin position="26"/>
        <end position="115"/>
    </location>
</feature>
<dbReference type="Gene3D" id="1.10.287.1700">
    <property type="match status" value="1"/>
</dbReference>
<evidence type="ECO:0000313" key="12">
    <source>
        <dbReference type="EMBL" id="HIW82556.1"/>
    </source>
</evidence>
<keyword evidence="11" id="KW-0175">Coiled coil</keyword>
<dbReference type="NCBIfam" id="TIGR02473">
    <property type="entry name" value="flagell_FliJ"/>
    <property type="match status" value="1"/>
</dbReference>
<evidence type="ECO:0000256" key="2">
    <source>
        <dbReference type="ARBA" id="ARBA00010004"/>
    </source>
</evidence>
<keyword evidence="4" id="KW-0813">Transport</keyword>
<dbReference type="EMBL" id="DXGH01000073">
    <property type="protein sequence ID" value="HIW82556.1"/>
    <property type="molecule type" value="Genomic_DNA"/>
</dbReference>